<protein>
    <submittedName>
        <fullName evidence="1">Uncharacterized protein</fullName>
    </submittedName>
</protein>
<organism evidence="1 2">
    <name type="scientific">Ceraceosorus bombacis</name>
    <dbReference type="NCBI Taxonomy" id="401625"/>
    <lineage>
        <taxon>Eukaryota</taxon>
        <taxon>Fungi</taxon>
        <taxon>Dikarya</taxon>
        <taxon>Basidiomycota</taxon>
        <taxon>Ustilaginomycotina</taxon>
        <taxon>Exobasidiomycetes</taxon>
        <taxon>Ceraceosorales</taxon>
        <taxon>Ceraceosoraceae</taxon>
        <taxon>Ceraceosorus</taxon>
    </lineage>
</organism>
<keyword evidence="2" id="KW-1185">Reference proteome</keyword>
<proteinExistence type="predicted"/>
<dbReference type="OrthoDB" id="1933717at2759"/>
<dbReference type="Proteomes" id="UP000054845">
    <property type="component" value="Unassembled WGS sequence"/>
</dbReference>
<name>A0A0P1BCJ6_9BASI</name>
<evidence type="ECO:0000313" key="1">
    <source>
        <dbReference type="EMBL" id="CEH13821.1"/>
    </source>
</evidence>
<accession>A0A0P1BCJ6</accession>
<dbReference type="AlphaFoldDB" id="A0A0P1BCJ6"/>
<dbReference type="EMBL" id="CCYA01000232">
    <property type="protein sequence ID" value="CEH13821.1"/>
    <property type="molecule type" value="Genomic_DNA"/>
</dbReference>
<reference evidence="1 2" key="1">
    <citation type="submission" date="2014-09" db="EMBL/GenBank/DDBJ databases">
        <authorList>
            <person name="Magalhaes I.L.F."/>
            <person name="Oliveira U."/>
            <person name="Santos F.R."/>
            <person name="Vidigal T.H.D.A."/>
            <person name="Brescovit A.D."/>
            <person name="Santos A.J."/>
        </authorList>
    </citation>
    <scope>NUCLEOTIDE SEQUENCE [LARGE SCALE GENOMIC DNA]</scope>
</reference>
<evidence type="ECO:0000313" key="2">
    <source>
        <dbReference type="Proteomes" id="UP000054845"/>
    </source>
</evidence>
<sequence length="91" mass="9957">METSGATLRLIVVRQGYLAGDTTLTPHRLCGSTQSAGQVFESIEPHVERNVAERIIQQIEGSPGIILRAIDIVPTAQQSLASTDRSWNERN</sequence>